<dbReference type="OrthoDB" id="9782387at2"/>
<sequence length="231" mass="25067">MPVVEKFISINGEGRCAGKLAAFIRFAGCNLRCSYCDTMWANEPGAAVQSETVAALVAWVRETGVECVTLTGGEPVLQPHLAQLVRVLCGEAGPTGHGLRVEVETNGAADLAELANLRQQLRGVAPGALTFTVDWKLPSSGMEARMLPTNFALLDARDAVKFVCAESDLPRVLEVARQLDLPGRVPVYLSPCFGRIEPARIVEFMQENGMIWATAQLQLHKIIWPNVERGV</sequence>
<proteinExistence type="inferred from homology"/>
<dbReference type="GO" id="GO:0016840">
    <property type="term" value="F:carbon-nitrogen lyase activity"/>
    <property type="evidence" value="ECO:0007669"/>
    <property type="project" value="UniProtKB-UniRule"/>
</dbReference>
<keyword evidence="1 8" id="KW-0004">4Fe-4S</keyword>
<keyword evidence="8" id="KW-0671">Queuosine biosynthesis</keyword>
<evidence type="ECO:0000256" key="1">
    <source>
        <dbReference type="ARBA" id="ARBA00022485"/>
    </source>
</evidence>
<evidence type="ECO:0000256" key="8">
    <source>
        <dbReference type="HAMAP-Rule" id="MF_00917"/>
    </source>
</evidence>
<feature type="binding site" evidence="8">
    <location>
        <position position="25"/>
    </location>
    <ligand>
        <name>substrate</name>
    </ligand>
</feature>
<comment type="caution">
    <text evidence="10">The sequence shown here is derived from an EMBL/GenBank/DDBJ whole genome shotgun (WGS) entry which is preliminary data.</text>
</comment>
<feature type="binding site" evidence="8">
    <location>
        <position position="29"/>
    </location>
    <ligand>
        <name>[4Fe-4S] cluster</name>
        <dbReference type="ChEBI" id="CHEBI:49883"/>
        <note>4Fe-4S-S-AdoMet</note>
    </ligand>
</feature>
<evidence type="ECO:0000259" key="9">
    <source>
        <dbReference type="PROSITE" id="PS51918"/>
    </source>
</evidence>
<comment type="similarity">
    <text evidence="8">Belongs to the radical SAM superfamily. 7-carboxy-7-deazaguanine synthase family.</text>
</comment>
<dbReference type="EC" id="4.3.99.3" evidence="8"/>
<evidence type="ECO:0000313" key="10">
    <source>
        <dbReference type="EMBL" id="RXZ55069.1"/>
    </source>
</evidence>
<dbReference type="Pfam" id="PF04055">
    <property type="entry name" value="Radical_SAM"/>
    <property type="match status" value="1"/>
</dbReference>
<dbReference type="UniPathway" id="UPA00391"/>
<keyword evidence="2 8" id="KW-0949">S-adenosyl-L-methionine</keyword>
<name>A0A4Q2K0X5_9ACTN</name>
<feature type="binding site" evidence="8">
    <location>
        <position position="36"/>
    </location>
    <ligand>
        <name>[4Fe-4S] cluster</name>
        <dbReference type="ChEBI" id="CHEBI:49883"/>
        <note>4Fe-4S-S-AdoMet</note>
    </ligand>
</feature>
<dbReference type="InterPro" id="IPR007197">
    <property type="entry name" value="rSAM"/>
</dbReference>
<dbReference type="SUPFAM" id="SSF102114">
    <property type="entry name" value="Radical SAM enzymes"/>
    <property type="match status" value="1"/>
</dbReference>
<dbReference type="GO" id="GO:1904047">
    <property type="term" value="F:S-adenosyl-L-methionine binding"/>
    <property type="evidence" value="ECO:0007669"/>
    <property type="project" value="UniProtKB-UniRule"/>
</dbReference>
<feature type="binding site" evidence="8">
    <location>
        <position position="71"/>
    </location>
    <ligand>
        <name>substrate</name>
    </ligand>
</feature>
<dbReference type="CDD" id="cd01335">
    <property type="entry name" value="Radical_SAM"/>
    <property type="match status" value="1"/>
</dbReference>
<feature type="binding site" evidence="8">
    <location>
        <position position="38"/>
    </location>
    <ligand>
        <name>Mg(2+)</name>
        <dbReference type="ChEBI" id="CHEBI:18420"/>
    </ligand>
</feature>
<dbReference type="AlphaFoldDB" id="A0A4Q2K0X5"/>
<dbReference type="PANTHER" id="PTHR42836">
    <property type="entry name" value="7-CARBOXY-7-DEAZAGUANINE SYNTHASE"/>
    <property type="match status" value="1"/>
</dbReference>
<comment type="caution">
    <text evidence="8">Lacks conserved residue(s) required for the propagation of feature annotation.</text>
</comment>
<keyword evidence="5 8" id="KW-0408">Iron</keyword>
<comment type="subunit">
    <text evidence="8">Homodimer.</text>
</comment>
<feature type="binding site" evidence="8">
    <location>
        <position position="33"/>
    </location>
    <ligand>
        <name>[4Fe-4S] cluster</name>
        <dbReference type="ChEBI" id="CHEBI:49883"/>
        <note>4Fe-4S-S-AdoMet</note>
    </ligand>
</feature>
<comment type="pathway">
    <text evidence="8">Purine metabolism; 7-cyano-7-deazaguanine biosynthesis.</text>
</comment>
<organism evidence="10 11">
    <name type="scientific">Senegalimassilia faecalis</name>
    <dbReference type="NCBI Taxonomy" id="2509433"/>
    <lineage>
        <taxon>Bacteria</taxon>
        <taxon>Bacillati</taxon>
        <taxon>Actinomycetota</taxon>
        <taxon>Coriobacteriia</taxon>
        <taxon>Coriobacteriales</taxon>
        <taxon>Coriobacteriaceae</taxon>
        <taxon>Senegalimassilia</taxon>
    </lineage>
</organism>
<keyword evidence="3 8" id="KW-0479">Metal-binding</keyword>
<keyword evidence="4 8" id="KW-0460">Magnesium</keyword>
<comment type="function">
    <text evidence="8">Catalyzes the complex heterocyclic radical-mediated conversion of 6-carboxy-5,6,7,8-tetrahydropterin (CPH4) to 7-carboxy-7-deazaguanine (CDG), a step common to the biosynthetic pathways of all 7-deazapurine-containing compounds.</text>
</comment>
<dbReference type="InterPro" id="IPR013785">
    <property type="entry name" value="Aldolase_TIM"/>
</dbReference>
<dbReference type="Gene3D" id="3.20.20.70">
    <property type="entry name" value="Aldolase class I"/>
    <property type="match status" value="1"/>
</dbReference>
<keyword evidence="11" id="KW-1185">Reference proteome</keyword>
<comment type="cofactor">
    <cofactor evidence="8">
        <name>Mg(2+)</name>
        <dbReference type="ChEBI" id="CHEBI:18420"/>
    </cofactor>
</comment>
<comment type="cofactor">
    <cofactor evidence="8">
        <name>S-adenosyl-L-methionine</name>
        <dbReference type="ChEBI" id="CHEBI:59789"/>
    </cofactor>
    <text evidence="8">Binds 1 S-adenosyl-L-methionine per subunit.</text>
</comment>
<dbReference type="GO" id="GO:0000287">
    <property type="term" value="F:magnesium ion binding"/>
    <property type="evidence" value="ECO:0007669"/>
    <property type="project" value="UniProtKB-UniRule"/>
</dbReference>
<evidence type="ECO:0000256" key="2">
    <source>
        <dbReference type="ARBA" id="ARBA00022691"/>
    </source>
</evidence>
<reference evidence="10 11" key="1">
    <citation type="submission" date="2019-01" db="EMBL/GenBank/DDBJ databases">
        <title>Senegalimassilia sp. nov. KGMB04484 isolated human feces.</title>
        <authorList>
            <person name="Han K.-I."/>
            <person name="Kim J.-S."/>
            <person name="Lee K.C."/>
            <person name="Suh M.K."/>
            <person name="Eom M.K."/>
            <person name="Lee J.H."/>
            <person name="Park S.-H."/>
            <person name="Kang S.W."/>
            <person name="Park J.-E."/>
            <person name="Oh B.S."/>
            <person name="Yu S.Y."/>
            <person name="Choi S.-H."/>
            <person name="Lee D.H."/>
            <person name="Yoon H."/>
            <person name="Kim B.-Y."/>
            <person name="Lee J.H."/>
            <person name="Lee J.-S."/>
        </authorList>
    </citation>
    <scope>NUCLEOTIDE SEQUENCE [LARGE SCALE GENOMIC DNA]</scope>
    <source>
        <strain evidence="10 11">KGMB04484</strain>
    </source>
</reference>
<dbReference type="EMBL" id="SDPW01000001">
    <property type="protein sequence ID" value="RXZ55069.1"/>
    <property type="molecule type" value="Genomic_DNA"/>
</dbReference>
<accession>A0A4Q2K0X5</accession>
<comment type="cofactor">
    <cofactor evidence="8">
        <name>[4Fe-4S] cluster</name>
        <dbReference type="ChEBI" id="CHEBI:49883"/>
    </cofactor>
    <text evidence="8">Binds 1 [4Fe-4S] cluster. The cluster is coordinated with 3 cysteines and an exchangeable S-adenosyl-L-methionine.</text>
</comment>
<evidence type="ECO:0000256" key="7">
    <source>
        <dbReference type="ARBA" id="ARBA00023239"/>
    </source>
</evidence>
<dbReference type="Proteomes" id="UP000293345">
    <property type="component" value="Unassembled WGS sequence"/>
</dbReference>
<evidence type="ECO:0000256" key="3">
    <source>
        <dbReference type="ARBA" id="ARBA00022723"/>
    </source>
</evidence>
<evidence type="ECO:0000256" key="4">
    <source>
        <dbReference type="ARBA" id="ARBA00022842"/>
    </source>
</evidence>
<feature type="binding site" evidence="8">
    <location>
        <position position="73"/>
    </location>
    <ligand>
        <name>S-adenosyl-L-methionine</name>
        <dbReference type="ChEBI" id="CHEBI:59789"/>
    </ligand>
</feature>
<keyword evidence="7 8" id="KW-0456">Lyase</keyword>
<comment type="catalytic activity">
    <reaction evidence="8">
        <text>6-carboxy-5,6,7,8-tetrahydropterin + H(+) = 7-carboxy-7-carbaguanine + NH4(+)</text>
        <dbReference type="Rhea" id="RHEA:27974"/>
        <dbReference type="ChEBI" id="CHEBI:15378"/>
        <dbReference type="ChEBI" id="CHEBI:28938"/>
        <dbReference type="ChEBI" id="CHEBI:61032"/>
        <dbReference type="ChEBI" id="CHEBI:61036"/>
        <dbReference type="EC" id="4.3.99.3"/>
    </reaction>
</comment>
<dbReference type="HAMAP" id="MF_00917">
    <property type="entry name" value="QueE"/>
    <property type="match status" value="1"/>
</dbReference>
<feature type="domain" description="Radical SAM core" evidence="9">
    <location>
        <begin position="16"/>
        <end position="231"/>
    </location>
</feature>
<gene>
    <name evidence="8" type="primary">queE</name>
    <name evidence="10" type="ORF">ET524_02930</name>
</gene>
<keyword evidence="6 8" id="KW-0411">Iron-sulfur</keyword>
<evidence type="ECO:0000256" key="5">
    <source>
        <dbReference type="ARBA" id="ARBA00023004"/>
    </source>
</evidence>
<dbReference type="InterPro" id="IPR024924">
    <property type="entry name" value="7-CO-7-deazaguanine_synth-like"/>
</dbReference>
<evidence type="ECO:0000256" key="6">
    <source>
        <dbReference type="ARBA" id="ARBA00023014"/>
    </source>
</evidence>
<feature type="binding site" evidence="8">
    <location>
        <begin position="35"/>
        <end position="37"/>
    </location>
    <ligand>
        <name>S-adenosyl-L-methionine</name>
        <dbReference type="ChEBI" id="CHEBI:59789"/>
    </ligand>
</feature>
<dbReference type="PROSITE" id="PS51918">
    <property type="entry name" value="RADICAL_SAM"/>
    <property type="match status" value="1"/>
</dbReference>
<evidence type="ECO:0000313" key="11">
    <source>
        <dbReference type="Proteomes" id="UP000293345"/>
    </source>
</evidence>
<dbReference type="PIRSF" id="PIRSF000370">
    <property type="entry name" value="QueE"/>
    <property type="match status" value="1"/>
</dbReference>
<dbReference type="GO" id="GO:0051539">
    <property type="term" value="F:4 iron, 4 sulfur cluster binding"/>
    <property type="evidence" value="ECO:0007669"/>
    <property type="project" value="UniProtKB-UniRule"/>
</dbReference>
<dbReference type="GO" id="GO:0008616">
    <property type="term" value="P:tRNA queuosine(34) biosynthetic process"/>
    <property type="evidence" value="ECO:0007669"/>
    <property type="project" value="UniProtKB-UniRule"/>
</dbReference>
<protein>
    <recommendedName>
        <fullName evidence="8">7-carboxy-7-deazaguanine synthase</fullName>
        <shortName evidence="8">CDG synthase</shortName>
        <ecNumber evidence="8">4.3.99.3</ecNumber>
    </recommendedName>
    <alternativeName>
        <fullName evidence="8">Queuosine biosynthesis protein QueE</fullName>
    </alternativeName>
</protein>
<feature type="binding site" evidence="8">
    <location>
        <begin position="10"/>
        <end position="12"/>
    </location>
    <ligand>
        <name>substrate</name>
    </ligand>
</feature>
<dbReference type="PANTHER" id="PTHR42836:SF1">
    <property type="entry name" value="7-CARBOXY-7-DEAZAGUANINE SYNTHASE"/>
    <property type="match status" value="1"/>
</dbReference>
<dbReference type="InterPro" id="IPR058240">
    <property type="entry name" value="rSAM_sf"/>
</dbReference>
<dbReference type="SFLD" id="SFLDS00029">
    <property type="entry name" value="Radical_SAM"/>
    <property type="match status" value="1"/>
</dbReference>